<dbReference type="GO" id="GO:0005922">
    <property type="term" value="C:connexin complex"/>
    <property type="evidence" value="ECO:0007669"/>
    <property type="project" value="InterPro"/>
</dbReference>
<name>A0AAW0H107_MYOGA</name>
<dbReference type="InterPro" id="IPR019570">
    <property type="entry name" value="Connexin_CCC"/>
</dbReference>
<gene>
    <name evidence="8" type="ORF">U0070_019220</name>
</gene>
<dbReference type="InterPro" id="IPR038359">
    <property type="entry name" value="Connexin_N_sf"/>
</dbReference>
<evidence type="ECO:0000256" key="4">
    <source>
        <dbReference type="ARBA" id="ARBA00022740"/>
    </source>
</evidence>
<dbReference type="EMBL" id="JBBHLL010002677">
    <property type="protein sequence ID" value="KAK7795314.1"/>
    <property type="molecule type" value="Genomic_DNA"/>
</dbReference>
<dbReference type="GO" id="GO:0005243">
    <property type="term" value="F:gap junction channel activity"/>
    <property type="evidence" value="ECO:0007669"/>
    <property type="project" value="TreeGrafter"/>
</dbReference>
<keyword evidence="2" id="KW-1003">Cell membrane</keyword>
<dbReference type="GO" id="GO:0007605">
    <property type="term" value="P:sensory perception of sound"/>
    <property type="evidence" value="ECO:0007669"/>
    <property type="project" value="UniProtKB-KW"/>
</dbReference>
<dbReference type="Pfam" id="PF00029">
    <property type="entry name" value="Connexin"/>
    <property type="match status" value="1"/>
</dbReference>
<accession>A0AAW0H107</accession>
<evidence type="ECO:0000256" key="6">
    <source>
        <dbReference type="ARBA" id="ARBA00023136"/>
    </source>
</evidence>
<evidence type="ECO:0000256" key="5">
    <source>
        <dbReference type="ARBA" id="ARBA00022989"/>
    </source>
</evidence>
<dbReference type="Proteomes" id="UP001488838">
    <property type="component" value="Unassembled WGS sequence"/>
</dbReference>
<keyword evidence="3" id="KW-0812">Transmembrane</keyword>
<evidence type="ECO:0000313" key="8">
    <source>
        <dbReference type="EMBL" id="KAK7795314.1"/>
    </source>
</evidence>
<proteinExistence type="predicted"/>
<dbReference type="SMART" id="SM01089">
    <property type="entry name" value="Connexin_CCC"/>
    <property type="match status" value="1"/>
</dbReference>
<sequence length="100" mass="11468">ADSCEIRVVWGHYRLTWGCQPNLTALGKPGSPSSSLSESGTSRWLQEAVFMRVFYIMYNSFFMQCLMRCNAWPCSGMVDYFISRPTEDDLHSVHDSCAWN</sequence>
<reference evidence="8 9" key="1">
    <citation type="journal article" date="2023" name="bioRxiv">
        <title>Conserved and derived expression patterns and positive selection on dental genes reveal complex evolutionary context of ever-growing rodent molars.</title>
        <authorList>
            <person name="Calamari Z.T."/>
            <person name="Song A."/>
            <person name="Cohen E."/>
            <person name="Akter M."/>
            <person name="Roy R.D."/>
            <person name="Hallikas O."/>
            <person name="Christensen M.M."/>
            <person name="Li P."/>
            <person name="Marangoni P."/>
            <person name="Jernvall J."/>
            <person name="Klein O.D."/>
        </authorList>
    </citation>
    <scope>NUCLEOTIDE SEQUENCE [LARGE SCALE GENOMIC DNA]</scope>
    <source>
        <strain evidence="8">V071</strain>
    </source>
</reference>
<evidence type="ECO:0000256" key="3">
    <source>
        <dbReference type="ARBA" id="ARBA00022692"/>
    </source>
</evidence>
<comment type="caution">
    <text evidence="8">The sequence shown here is derived from an EMBL/GenBank/DDBJ whole genome shotgun (WGS) entry which is preliminary data.</text>
</comment>
<dbReference type="GO" id="GO:0007267">
    <property type="term" value="P:cell-cell signaling"/>
    <property type="evidence" value="ECO:0007669"/>
    <property type="project" value="TreeGrafter"/>
</dbReference>
<dbReference type="AlphaFoldDB" id="A0AAW0H107"/>
<dbReference type="PANTHER" id="PTHR11984:SF46">
    <property type="entry name" value="GAP JUNCTION BETA-2 PROTEIN"/>
    <property type="match status" value="1"/>
</dbReference>
<feature type="non-terminal residue" evidence="8">
    <location>
        <position position="1"/>
    </location>
</feature>
<dbReference type="PANTHER" id="PTHR11984">
    <property type="entry name" value="CONNEXIN"/>
    <property type="match status" value="1"/>
</dbReference>
<dbReference type="InterPro" id="IPR013092">
    <property type="entry name" value="Connexin_N"/>
</dbReference>
<keyword evidence="4" id="KW-1009">Hearing</keyword>
<keyword evidence="5" id="KW-1133">Transmembrane helix</keyword>
<evidence type="ECO:0000313" key="9">
    <source>
        <dbReference type="Proteomes" id="UP001488838"/>
    </source>
</evidence>
<feature type="domain" description="Connexin cysteine-rich" evidence="7">
    <location>
        <begin position="46"/>
        <end position="93"/>
    </location>
</feature>
<comment type="subcellular location">
    <subcellularLocation>
        <location evidence="1">Cell membrane</location>
        <topology evidence="1">Multi-pass membrane protein</topology>
    </subcellularLocation>
</comment>
<evidence type="ECO:0000256" key="1">
    <source>
        <dbReference type="ARBA" id="ARBA00004651"/>
    </source>
</evidence>
<protein>
    <recommendedName>
        <fullName evidence="7">Connexin cysteine-rich domain-containing protein</fullName>
    </recommendedName>
</protein>
<evidence type="ECO:0000259" key="7">
    <source>
        <dbReference type="SMART" id="SM01089"/>
    </source>
</evidence>
<evidence type="ECO:0000256" key="2">
    <source>
        <dbReference type="ARBA" id="ARBA00022475"/>
    </source>
</evidence>
<dbReference type="Gene3D" id="1.20.1440.80">
    <property type="entry name" value="Gap junction channel protein cysteine-rich domain"/>
    <property type="match status" value="1"/>
</dbReference>
<dbReference type="GO" id="GO:1990349">
    <property type="term" value="P:gap junction-mediated intercellular transport"/>
    <property type="evidence" value="ECO:0007669"/>
    <property type="project" value="TreeGrafter"/>
</dbReference>
<keyword evidence="6" id="KW-0472">Membrane</keyword>
<organism evidence="8 9">
    <name type="scientific">Myodes glareolus</name>
    <name type="common">Bank vole</name>
    <name type="synonym">Clethrionomys glareolus</name>
    <dbReference type="NCBI Taxonomy" id="447135"/>
    <lineage>
        <taxon>Eukaryota</taxon>
        <taxon>Metazoa</taxon>
        <taxon>Chordata</taxon>
        <taxon>Craniata</taxon>
        <taxon>Vertebrata</taxon>
        <taxon>Euteleostomi</taxon>
        <taxon>Mammalia</taxon>
        <taxon>Eutheria</taxon>
        <taxon>Euarchontoglires</taxon>
        <taxon>Glires</taxon>
        <taxon>Rodentia</taxon>
        <taxon>Myomorpha</taxon>
        <taxon>Muroidea</taxon>
        <taxon>Cricetidae</taxon>
        <taxon>Arvicolinae</taxon>
        <taxon>Myodes</taxon>
    </lineage>
</organism>
<dbReference type="InterPro" id="IPR000500">
    <property type="entry name" value="Connexin"/>
</dbReference>
<keyword evidence="9" id="KW-1185">Reference proteome</keyword>